<dbReference type="EMBL" id="JACRST010000001">
    <property type="protein sequence ID" value="MBC8545488.1"/>
    <property type="molecule type" value="Genomic_DNA"/>
</dbReference>
<proteinExistence type="predicted"/>
<dbReference type="InterPro" id="IPR014198">
    <property type="entry name" value="Spore_III_AB"/>
</dbReference>
<keyword evidence="1" id="KW-0472">Membrane</keyword>
<evidence type="ECO:0000313" key="3">
    <source>
        <dbReference type="Proteomes" id="UP000653127"/>
    </source>
</evidence>
<evidence type="ECO:0000313" key="2">
    <source>
        <dbReference type="EMBL" id="MBC8545488.1"/>
    </source>
</evidence>
<gene>
    <name evidence="2" type="ORF">H8711_00865</name>
</gene>
<sequence length="159" mass="17572">MLIIACCSMVGLFQAARLRVRTTRLEETIGLVGMIASDLRYTCAPMENIVRRLTSVSDALPFLTACAEYTQKGEPFPNAWRQALKEAPSGLDEEDVKILRKLGLTLGAVDLDGALSELDYAKFALGKRYEEARERQRKLGGLYRTLGVLAGFAIVIVLF</sequence>
<protein>
    <submittedName>
        <fullName evidence="2">Stage III sporulation protein AB</fullName>
    </submittedName>
</protein>
<reference evidence="2" key="1">
    <citation type="submission" date="2020-08" db="EMBL/GenBank/DDBJ databases">
        <title>Genome public.</title>
        <authorList>
            <person name="Liu C."/>
            <person name="Sun Q."/>
        </authorList>
    </citation>
    <scope>NUCLEOTIDE SEQUENCE</scope>
    <source>
        <strain evidence="2">NSJ-31</strain>
    </source>
</reference>
<evidence type="ECO:0000256" key="1">
    <source>
        <dbReference type="SAM" id="Phobius"/>
    </source>
</evidence>
<accession>A0A926DX43</accession>
<keyword evidence="3" id="KW-1185">Reference proteome</keyword>
<dbReference type="Pfam" id="PF09548">
    <property type="entry name" value="Spore_III_AB"/>
    <property type="match status" value="1"/>
</dbReference>
<feature type="transmembrane region" description="Helical" evidence="1">
    <location>
        <begin position="141"/>
        <end position="158"/>
    </location>
</feature>
<dbReference type="RefSeq" id="WP_343256277.1">
    <property type="nucleotide sequence ID" value="NZ_JACRST010000001.1"/>
</dbReference>
<keyword evidence="1" id="KW-0812">Transmembrane</keyword>
<comment type="caution">
    <text evidence="2">The sequence shown here is derived from an EMBL/GenBank/DDBJ whole genome shotgun (WGS) entry which is preliminary data.</text>
</comment>
<dbReference type="AlphaFoldDB" id="A0A926DX43"/>
<keyword evidence="1" id="KW-1133">Transmembrane helix</keyword>
<organism evidence="2 3">
    <name type="scientific">Ligaoa zhengdingensis</name>
    <dbReference type="NCBI Taxonomy" id="2763658"/>
    <lineage>
        <taxon>Bacteria</taxon>
        <taxon>Bacillati</taxon>
        <taxon>Bacillota</taxon>
        <taxon>Clostridia</taxon>
        <taxon>Eubacteriales</taxon>
        <taxon>Oscillospiraceae</taxon>
        <taxon>Ligaoa</taxon>
    </lineage>
</organism>
<name>A0A926DX43_9FIRM</name>
<dbReference type="Proteomes" id="UP000653127">
    <property type="component" value="Unassembled WGS sequence"/>
</dbReference>